<evidence type="ECO:0000313" key="4">
    <source>
        <dbReference type="Proteomes" id="UP001499841"/>
    </source>
</evidence>
<dbReference type="Pfam" id="PF07331">
    <property type="entry name" value="TctB"/>
    <property type="match status" value="1"/>
</dbReference>
<reference evidence="4" key="1">
    <citation type="journal article" date="2019" name="Int. J. Syst. Evol. Microbiol.">
        <title>The Global Catalogue of Microorganisms (GCM) 10K type strain sequencing project: providing services to taxonomists for standard genome sequencing and annotation.</title>
        <authorList>
            <consortium name="The Broad Institute Genomics Platform"/>
            <consortium name="The Broad Institute Genome Sequencing Center for Infectious Disease"/>
            <person name="Wu L."/>
            <person name="Ma J."/>
        </authorList>
    </citation>
    <scope>NUCLEOTIDE SEQUENCE [LARGE SCALE GENOMIC DNA]</scope>
    <source>
        <strain evidence="4">JCM 17459</strain>
    </source>
</reference>
<keyword evidence="1" id="KW-0812">Transmembrane</keyword>
<dbReference type="Proteomes" id="UP001499841">
    <property type="component" value="Unassembled WGS sequence"/>
</dbReference>
<evidence type="ECO:0000256" key="1">
    <source>
        <dbReference type="SAM" id="Phobius"/>
    </source>
</evidence>
<accession>A0ABP8EWC4</accession>
<dbReference type="InterPro" id="IPR009936">
    <property type="entry name" value="DUF1468"/>
</dbReference>
<gene>
    <name evidence="3" type="ORF">GCM10022262_25710</name>
</gene>
<feature type="transmembrane region" description="Helical" evidence="1">
    <location>
        <begin position="140"/>
        <end position="164"/>
    </location>
</feature>
<protein>
    <recommendedName>
        <fullName evidence="2">DUF1468 domain-containing protein</fullName>
    </recommendedName>
</protein>
<proteinExistence type="predicted"/>
<keyword evidence="1" id="KW-1133">Transmembrane helix</keyword>
<keyword evidence="1" id="KW-0472">Membrane</keyword>
<evidence type="ECO:0000313" key="3">
    <source>
        <dbReference type="EMBL" id="GAA4288211.1"/>
    </source>
</evidence>
<evidence type="ECO:0000259" key="2">
    <source>
        <dbReference type="Pfam" id="PF07331"/>
    </source>
</evidence>
<comment type="caution">
    <text evidence="3">The sequence shown here is derived from an EMBL/GenBank/DDBJ whole genome shotgun (WGS) entry which is preliminary data.</text>
</comment>
<dbReference type="EMBL" id="BAABBA010000012">
    <property type="protein sequence ID" value="GAA4288211.1"/>
    <property type="molecule type" value="Genomic_DNA"/>
</dbReference>
<feature type="transmembrane region" description="Helical" evidence="1">
    <location>
        <begin position="34"/>
        <end position="54"/>
    </location>
</feature>
<feature type="transmembrane region" description="Helical" evidence="1">
    <location>
        <begin position="101"/>
        <end position="134"/>
    </location>
</feature>
<keyword evidence="4" id="KW-1185">Reference proteome</keyword>
<organism evidence="3 4">
    <name type="scientific">Georgenia daeguensis</name>
    <dbReference type="NCBI Taxonomy" id="908355"/>
    <lineage>
        <taxon>Bacteria</taxon>
        <taxon>Bacillati</taxon>
        <taxon>Actinomycetota</taxon>
        <taxon>Actinomycetes</taxon>
        <taxon>Micrococcales</taxon>
        <taxon>Bogoriellaceae</taxon>
        <taxon>Georgenia</taxon>
    </lineage>
</organism>
<feature type="transmembrane region" description="Helical" evidence="1">
    <location>
        <begin position="7"/>
        <end position="28"/>
    </location>
</feature>
<sequence>MAAGPWVMRLVLLVLGVAALVGGIGYGLRTPEGLVGAGLMPALAGLVMVVASLWEAARALREGRAPTAVTDVGTAAAPGVEDAPAELDVFGRSAGQRNRAVVMVFVVILLAVVLAHVVGLLLALTAMVMVLLGIVEKMPWWVALVGGAAAFLFGYLVFGVALNVPLPTGMLGLV</sequence>
<name>A0ABP8EWC4_9MICO</name>
<feature type="domain" description="DUF1468" evidence="2">
    <location>
        <begin position="8"/>
        <end position="167"/>
    </location>
</feature>